<dbReference type="AlphaFoldDB" id="A0A382X615"/>
<protein>
    <recommendedName>
        <fullName evidence="7">Glycosyltransferase 2-like domain-containing protein</fullName>
    </recommendedName>
</protein>
<name>A0A382X615_9ZZZZ</name>
<dbReference type="InterPro" id="IPR050256">
    <property type="entry name" value="Glycosyltransferase_2"/>
</dbReference>
<reference evidence="8" key="1">
    <citation type="submission" date="2018-05" db="EMBL/GenBank/DDBJ databases">
        <authorList>
            <person name="Lanie J.A."/>
            <person name="Ng W.-L."/>
            <person name="Kazmierczak K.M."/>
            <person name="Andrzejewski T.M."/>
            <person name="Davidsen T.M."/>
            <person name="Wayne K.J."/>
            <person name="Tettelin H."/>
            <person name="Glass J.I."/>
            <person name="Rusch D."/>
            <person name="Podicherti R."/>
            <person name="Tsui H.-C.T."/>
            <person name="Winkler M.E."/>
        </authorList>
    </citation>
    <scope>NUCLEOTIDE SEQUENCE</scope>
</reference>
<keyword evidence="4" id="KW-0812">Transmembrane</keyword>
<dbReference type="SUPFAM" id="SSF53448">
    <property type="entry name" value="Nucleotide-diphospho-sugar transferases"/>
    <property type="match status" value="1"/>
</dbReference>
<evidence type="ECO:0000256" key="6">
    <source>
        <dbReference type="ARBA" id="ARBA00023136"/>
    </source>
</evidence>
<keyword evidence="6" id="KW-0472">Membrane</keyword>
<evidence type="ECO:0000259" key="7">
    <source>
        <dbReference type="Pfam" id="PF00535"/>
    </source>
</evidence>
<accession>A0A382X615</accession>
<dbReference type="EMBL" id="UINC01164711">
    <property type="protein sequence ID" value="SVD65701.1"/>
    <property type="molecule type" value="Genomic_DNA"/>
</dbReference>
<dbReference type="InterPro" id="IPR029044">
    <property type="entry name" value="Nucleotide-diphossugar_trans"/>
</dbReference>
<dbReference type="Gene3D" id="3.90.550.10">
    <property type="entry name" value="Spore Coat Polysaccharide Biosynthesis Protein SpsA, Chain A"/>
    <property type="match status" value="1"/>
</dbReference>
<keyword evidence="2" id="KW-0328">Glycosyltransferase</keyword>
<comment type="subcellular location">
    <subcellularLocation>
        <location evidence="1">Membrane</location>
        <topology evidence="1">Multi-pass membrane protein</topology>
    </subcellularLocation>
</comment>
<evidence type="ECO:0000256" key="2">
    <source>
        <dbReference type="ARBA" id="ARBA00022676"/>
    </source>
</evidence>
<organism evidence="8">
    <name type="scientific">marine metagenome</name>
    <dbReference type="NCBI Taxonomy" id="408172"/>
    <lineage>
        <taxon>unclassified sequences</taxon>
        <taxon>metagenomes</taxon>
        <taxon>ecological metagenomes</taxon>
    </lineage>
</organism>
<proteinExistence type="predicted"/>
<dbReference type="InterPro" id="IPR001173">
    <property type="entry name" value="Glyco_trans_2-like"/>
</dbReference>
<dbReference type="PANTHER" id="PTHR48090:SF1">
    <property type="entry name" value="PROPHAGE BACTOPRENOL GLUCOSYL TRANSFERASE HOMOLOG"/>
    <property type="match status" value="1"/>
</dbReference>
<feature type="domain" description="Glycosyltransferase 2-like" evidence="7">
    <location>
        <begin position="3"/>
        <end position="163"/>
    </location>
</feature>
<keyword evidence="5" id="KW-1133">Transmembrane helix</keyword>
<sequence length="234" mass="26595">MISIVSPVFNEEESVEELVSRITGSLRDVQESYEILLVDDNSSDGTLGIIKRLREEDPRVKYISLSRNFGHQGAIWAGICSAAGDAVLTMDGDLQHPPELLPKMIAAWRAGNHVVFMTKQRRNTQRHWVFYPSLVFYWVFNKLSDVKLSFGQSDFRLLDRKVVNVLTNIPEKGQFLRGMIGWVGFKQTGFEYEVAPRLQGVSKWALVHRFSFAFDGLFSFSVRPLRAVLVIGVI</sequence>
<evidence type="ECO:0000256" key="3">
    <source>
        <dbReference type="ARBA" id="ARBA00022679"/>
    </source>
</evidence>
<feature type="non-terminal residue" evidence="8">
    <location>
        <position position="234"/>
    </location>
</feature>
<dbReference type="GO" id="GO:0005886">
    <property type="term" value="C:plasma membrane"/>
    <property type="evidence" value="ECO:0007669"/>
    <property type="project" value="TreeGrafter"/>
</dbReference>
<dbReference type="PANTHER" id="PTHR48090">
    <property type="entry name" value="UNDECAPRENYL-PHOSPHATE 4-DEOXY-4-FORMAMIDO-L-ARABINOSE TRANSFERASE-RELATED"/>
    <property type="match status" value="1"/>
</dbReference>
<evidence type="ECO:0000256" key="1">
    <source>
        <dbReference type="ARBA" id="ARBA00004141"/>
    </source>
</evidence>
<keyword evidence="3" id="KW-0808">Transferase</keyword>
<evidence type="ECO:0000256" key="5">
    <source>
        <dbReference type="ARBA" id="ARBA00022989"/>
    </source>
</evidence>
<dbReference type="GO" id="GO:0016757">
    <property type="term" value="F:glycosyltransferase activity"/>
    <property type="evidence" value="ECO:0007669"/>
    <property type="project" value="UniProtKB-KW"/>
</dbReference>
<evidence type="ECO:0000256" key="4">
    <source>
        <dbReference type="ARBA" id="ARBA00022692"/>
    </source>
</evidence>
<evidence type="ECO:0000313" key="8">
    <source>
        <dbReference type="EMBL" id="SVD65701.1"/>
    </source>
</evidence>
<dbReference type="Pfam" id="PF00535">
    <property type="entry name" value="Glycos_transf_2"/>
    <property type="match status" value="1"/>
</dbReference>
<dbReference type="CDD" id="cd04187">
    <property type="entry name" value="DPM1_like_bac"/>
    <property type="match status" value="1"/>
</dbReference>
<gene>
    <name evidence="8" type="ORF">METZ01_LOCUS418555</name>
</gene>